<evidence type="ECO:0000313" key="7">
    <source>
        <dbReference type="EMBL" id="BBH95787.1"/>
    </source>
</evidence>
<dbReference type="SUPFAM" id="SSF103473">
    <property type="entry name" value="MFS general substrate transporter"/>
    <property type="match status" value="1"/>
</dbReference>
<evidence type="ECO:0000256" key="3">
    <source>
        <dbReference type="ARBA" id="ARBA00022989"/>
    </source>
</evidence>
<dbReference type="InterPro" id="IPR005829">
    <property type="entry name" value="Sugar_transporter_CS"/>
</dbReference>
<evidence type="ECO:0000256" key="4">
    <source>
        <dbReference type="ARBA" id="ARBA00023136"/>
    </source>
</evidence>
<feature type="transmembrane region" description="Helical" evidence="5">
    <location>
        <begin position="33"/>
        <end position="52"/>
    </location>
</feature>
<reference evidence="7" key="1">
    <citation type="submission" date="2018-12" db="EMBL/GenBank/DDBJ databases">
        <title>Novel natural products biosynthetic potential of the class Ktedonobacteria.</title>
        <authorList>
            <person name="Zheng Y."/>
            <person name="Saitou A."/>
            <person name="Wang C.M."/>
            <person name="Toyoda A."/>
            <person name="Minakuchi Y."/>
            <person name="Sekiguchi Y."/>
            <person name="Ueda K."/>
            <person name="Takano H."/>
            <person name="Sakai Y."/>
            <person name="Yokota A."/>
            <person name="Yabe S."/>
        </authorList>
    </citation>
    <scope>NUCLEOTIDE SEQUENCE</scope>
    <source>
        <strain evidence="7">A3-2</strain>
    </source>
</reference>
<feature type="transmembrane region" description="Helical" evidence="5">
    <location>
        <begin position="260"/>
        <end position="280"/>
    </location>
</feature>
<feature type="transmembrane region" description="Helical" evidence="5">
    <location>
        <begin position="128"/>
        <end position="149"/>
    </location>
</feature>
<feature type="transmembrane region" description="Helical" evidence="5">
    <location>
        <begin position="430"/>
        <end position="452"/>
    </location>
</feature>
<dbReference type="InterPro" id="IPR036259">
    <property type="entry name" value="MFS_trans_sf"/>
</dbReference>
<name>A0A455T8I7_9CHLR</name>
<feature type="transmembrane region" description="Helical" evidence="5">
    <location>
        <begin position="205"/>
        <end position="225"/>
    </location>
</feature>
<dbReference type="AlphaFoldDB" id="A0A455T8I7"/>
<feature type="transmembrane region" description="Helical" evidence="5">
    <location>
        <begin position="103"/>
        <end position="122"/>
    </location>
</feature>
<dbReference type="EMBL" id="AP019377">
    <property type="protein sequence ID" value="BBH95787.1"/>
    <property type="molecule type" value="Genomic_DNA"/>
</dbReference>
<feature type="transmembrane region" description="Helical" evidence="5">
    <location>
        <begin position="311"/>
        <end position="331"/>
    </location>
</feature>
<dbReference type="PANTHER" id="PTHR23528">
    <property type="match status" value="1"/>
</dbReference>
<dbReference type="PROSITE" id="PS00216">
    <property type="entry name" value="SUGAR_TRANSPORT_1"/>
    <property type="match status" value="1"/>
</dbReference>
<organism evidence="7">
    <name type="scientific">Thermogemmatispora argillosa</name>
    <dbReference type="NCBI Taxonomy" id="2045280"/>
    <lineage>
        <taxon>Bacteria</taxon>
        <taxon>Bacillati</taxon>
        <taxon>Chloroflexota</taxon>
        <taxon>Ktedonobacteria</taxon>
        <taxon>Thermogemmatisporales</taxon>
        <taxon>Thermogemmatisporaceae</taxon>
        <taxon>Thermogemmatispora</taxon>
    </lineage>
</organism>
<dbReference type="Gene3D" id="1.20.1250.20">
    <property type="entry name" value="MFS general substrate transporter like domains"/>
    <property type="match status" value="2"/>
</dbReference>
<feature type="transmembrane region" description="Helical" evidence="5">
    <location>
        <begin position="72"/>
        <end position="91"/>
    </location>
</feature>
<feature type="transmembrane region" description="Helical" evidence="5">
    <location>
        <begin position="338"/>
        <end position="357"/>
    </location>
</feature>
<dbReference type="Pfam" id="PF07690">
    <property type="entry name" value="MFS_1"/>
    <property type="match status" value="1"/>
</dbReference>
<dbReference type="GO" id="GO:0022857">
    <property type="term" value="F:transmembrane transporter activity"/>
    <property type="evidence" value="ECO:0007669"/>
    <property type="project" value="InterPro"/>
</dbReference>
<proteinExistence type="predicted"/>
<feature type="transmembrane region" description="Helical" evidence="5">
    <location>
        <begin position="401"/>
        <end position="424"/>
    </location>
</feature>
<keyword evidence="3 5" id="KW-1133">Transmembrane helix</keyword>
<feature type="transmembrane region" description="Helical" evidence="5">
    <location>
        <begin position="363"/>
        <end position="380"/>
    </location>
</feature>
<dbReference type="GO" id="GO:0005886">
    <property type="term" value="C:plasma membrane"/>
    <property type="evidence" value="ECO:0007669"/>
    <property type="project" value="UniProtKB-SubCell"/>
</dbReference>
<evidence type="ECO:0000259" key="6">
    <source>
        <dbReference type="PROSITE" id="PS50850"/>
    </source>
</evidence>
<evidence type="ECO:0000256" key="1">
    <source>
        <dbReference type="ARBA" id="ARBA00004651"/>
    </source>
</evidence>
<gene>
    <name evidence="7" type="ORF">KTA_39860</name>
</gene>
<dbReference type="PANTHER" id="PTHR23528:SF1">
    <property type="entry name" value="MAJOR FACILITATOR SUPERFAMILY (MFS) PROFILE DOMAIN-CONTAINING PROTEIN"/>
    <property type="match status" value="1"/>
</dbReference>
<keyword evidence="4 5" id="KW-0472">Membrane</keyword>
<feature type="transmembrane region" description="Helical" evidence="5">
    <location>
        <begin position="170"/>
        <end position="193"/>
    </location>
</feature>
<keyword evidence="2 5" id="KW-0812">Transmembrane</keyword>
<sequence>MEIGRDSGEVAMSAAATAELVTRRVSLLEHININVFWFANNFHWQALLAIVIPSMVAKFLPVSQEAINLTTVVLWGTIVAVIVNPLIGAISDYATFRMGRRRPFMIIGTVFNIIVLVAFAFAPGWASSTALLILFAILFILLQIANNVANSPWSAIIADKVPQNQRGLAAGFNGLLSLLGTAVGSLVAGAIVNKHDPLPLYRHEIVEIFLIIAAVQIIFVIYTVLTVKETPLSAETQERFSFRRFIKRFLFNPLDYPDMAWVLLARLLVMMGIWTVYYFLQYYFDNVLGGPGVRTIIYNTPFSGEFFNGLVFQPALLLTALLTSIIGGWASDHWGRKGLVYLSGAMMAIVCLVFIFFQTQYGALIAALIFGIGFGAYTSVDWALTTDVLPPTNEAGKFMGFWSMMGILPQVIGTAIGGVILQLLQSLPNHLGYTVLFAVTTLYFAIGTLAITQVRGAR</sequence>
<evidence type="ECO:0000256" key="2">
    <source>
        <dbReference type="ARBA" id="ARBA00022692"/>
    </source>
</evidence>
<dbReference type="InterPro" id="IPR020846">
    <property type="entry name" value="MFS_dom"/>
</dbReference>
<dbReference type="InterPro" id="IPR011701">
    <property type="entry name" value="MFS"/>
</dbReference>
<evidence type="ECO:0000256" key="5">
    <source>
        <dbReference type="SAM" id="Phobius"/>
    </source>
</evidence>
<feature type="domain" description="Major facilitator superfamily (MFS) profile" evidence="6">
    <location>
        <begin position="18"/>
        <end position="458"/>
    </location>
</feature>
<accession>A0A455T8I7</accession>
<protein>
    <submittedName>
        <fullName evidence="7">MFS transporter</fullName>
    </submittedName>
</protein>
<comment type="subcellular location">
    <subcellularLocation>
        <location evidence="1">Cell membrane</location>
        <topology evidence="1">Multi-pass membrane protein</topology>
    </subcellularLocation>
</comment>
<dbReference type="PROSITE" id="PS50850">
    <property type="entry name" value="MFS"/>
    <property type="match status" value="1"/>
</dbReference>